<evidence type="ECO:0000256" key="1">
    <source>
        <dbReference type="SAM" id="MobiDB-lite"/>
    </source>
</evidence>
<feature type="region of interest" description="Disordered" evidence="1">
    <location>
        <begin position="166"/>
        <end position="209"/>
    </location>
</feature>
<evidence type="ECO:0000313" key="3">
    <source>
        <dbReference type="EMBL" id="PRY90279.1"/>
    </source>
</evidence>
<keyword evidence="2" id="KW-0732">Signal</keyword>
<keyword evidence="4" id="KW-1185">Reference proteome</keyword>
<protein>
    <submittedName>
        <fullName evidence="3">PRC-barrel domain protein</fullName>
    </submittedName>
</protein>
<sequence>MSLKLIMTGTTAIALMAGAAMAADTEMPNGAMDEATMPSATMGAQADATPMMPEAALDMQLSALTVDEVLGMNVENPDGNDVGEIDYVIRQPAGPAAVIGIGGFLGLGEYTVALPLTDFSVDEDGDTLIVATDEEVLEQMPEIDEAGLESVDGDILIADLMPQMPAPMTPATDGKSMDMGATTHTLPTATTDDVANASDMMEKPETATN</sequence>
<evidence type="ECO:0000256" key="2">
    <source>
        <dbReference type="SAM" id="SignalP"/>
    </source>
</evidence>
<feature type="compositionally biased region" description="Low complexity" evidence="1">
    <location>
        <begin position="182"/>
        <end position="191"/>
    </location>
</feature>
<dbReference type="Proteomes" id="UP000238392">
    <property type="component" value="Unassembled WGS sequence"/>
</dbReference>
<feature type="chain" id="PRO_5015461525" evidence="2">
    <location>
        <begin position="23"/>
        <end position="209"/>
    </location>
</feature>
<name>A0A2T0WUB8_9RHOB</name>
<proteinExistence type="predicted"/>
<dbReference type="InterPro" id="IPR011033">
    <property type="entry name" value="PRC_barrel-like_sf"/>
</dbReference>
<gene>
    <name evidence="3" type="ORF">CLV74_105261</name>
</gene>
<feature type="signal peptide" evidence="2">
    <location>
        <begin position="1"/>
        <end position="22"/>
    </location>
</feature>
<dbReference type="SUPFAM" id="SSF50346">
    <property type="entry name" value="PRC-barrel domain"/>
    <property type="match status" value="1"/>
</dbReference>
<organism evidence="3 4">
    <name type="scientific">Donghicola tyrosinivorans</name>
    <dbReference type="NCBI Taxonomy" id="1652492"/>
    <lineage>
        <taxon>Bacteria</taxon>
        <taxon>Pseudomonadati</taxon>
        <taxon>Pseudomonadota</taxon>
        <taxon>Alphaproteobacteria</taxon>
        <taxon>Rhodobacterales</taxon>
        <taxon>Roseobacteraceae</taxon>
        <taxon>Donghicola</taxon>
    </lineage>
</organism>
<dbReference type="OrthoDB" id="7876889at2"/>
<dbReference type="RefSeq" id="WP_106264123.1">
    <property type="nucleotide sequence ID" value="NZ_PVTQ01000005.1"/>
</dbReference>
<dbReference type="EMBL" id="PVTQ01000005">
    <property type="protein sequence ID" value="PRY90279.1"/>
    <property type="molecule type" value="Genomic_DNA"/>
</dbReference>
<evidence type="ECO:0000313" key="4">
    <source>
        <dbReference type="Proteomes" id="UP000238392"/>
    </source>
</evidence>
<feature type="compositionally biased region" description="Basic and acidic residues" evidence="1">
    <location>
        <begin position="200"/>
        <end position="209"/>
    </location>
</feature>
<accession>A0A2T0WUB8</accession>
<dbReference type="Gene3D" id="2.30.30.240">
    <property type="entry name" value="PRC-barrel domain"/>
    <property type="match status" value="1"/>
</dbReference>
<reference evidence="3 4" key="1">
    <citation type="submission" date="2018-03" db="EMBL/GenBank/DDBJ databases">
        <title>Genomic Encyclopedia of Archaeal and Bacterial Type Strains, Phase II (KMG-II): from individual species to whole genera.</title>
        <authorList>
            <person name="Goeker M."/>
        </authorList>
    </citation>
    <scope>NUCLEOTIDE SEQUENCE [LARGE SCALE GENOMIC DNA]</scope>
    <source>
        <strain evidence="3 4">DSM 100212</strain>
    </source>
</reference>
<comment type="caution">
    <text evidence="3">The sequence shown here is derived from an EMBL/GenBank/DDBJ whole genome shotgun (WGS) entry which is preliminary data.</text>
</comment>
<dbReference type="AlphaFoldDB" id="A0A2T0WUB8"/>